<accession>A0A6S6V7L3</accession>
<dbReference type="PANTHER" id="PTHR24148">
    <property type="entry name" value="ANKYRIN REPEAT DOMAIN-CONTAINING PROTEIN 39 HOMOLOG-RELATED"/>
    <property type="match status" value="1"/>
</dbReference>
<feature type="domain" description="Heterokaryon incompatibility" evidence="1">
    <location>
        <begin position="41"/>
        <end position="233"/>
    </location>
</feature>
<dbReference type="Pfam" id="PF26639">
    <property type="entry name" value="Het-6_barrel"/>
    <property type="match status" value="1"/>
</dbReference>
<evidence type="ECO:0000259" key="1">
    <source>
        <dbReference type="Pfam" id="PF06985"/>
    </source>
</evidence>
<sequence length="650" mass="73466">MYSQLNVPRREIRLLHLHPGLWDDDINAHLETVSLDDYPNYKAISYVWGDASQRLSITIDGEALSLTLSLYTALRRLRTPHSKLVLWTDAVCINQSDLDERSQQVGFMGEIYSRAEEVVIWLGYSSQLSAPKEQLHTHKWTGDDTGMELVNAYFEKIHSTGMEGGEEEEETENILGLFVFLKLRSMGKHLHEIPFFSVDKGKLNARRNWLSTLRAMHTLASNPWWTRMWVLQETVLARKATVAYHNMTAPWIMLADASSKSIVHDSLCCKDLLNTRHEREERILTNLQRLVYDDVELLRSTRAQGGSLSVKQLMTLTSLRDATDVRDKIYGLLGLVTNWRGTPPLIPDYNLPPREVFAQAIFTHIQSTLSLQSLMGTIVSGIPDIPSWVTARGRSRHLNLAEGARATRSSLFSTAGSTVANLTKTDEILRVDGFEPSRRVSQVGPTMTEASQTWEGMVAVTEAWLNMTRPDNIRYSTETAWKEAFWRTVINDSWEWDGSTSTTNVNQVSTIGGVSKVFRRFGDTAITSLADDFWKWLLVQLPDSDKNHIIHFENEIHKITLFCQSFLVSTTLRTLFFTTDGYIGMGPPGTVPGDHIAILCGGDVPFCIRVMEDAPSGHYTLVGDAYVHGMMDGEDVPVDWKESIIQVHLY</sequence>
<dbReference type="PANTHER" id="PTHR24148:SF82">
    <property type="entry name" value="HETEROKARYON INCOMPATIBILITY DOMAIN-CONTAINING PROTEIN"/>
    <property type="match status" value="1"/>
</dbReference>
<organism evidence="2 3">
    <name type="scientific">Pyrenophora teres f. teres</name>
    <dbReference type="NCBI Taxonomy" id="97479"/>
    <lineage>
        <taxon>Eukaryota</taxon>
        <taxon>Fungi</taxon>
        <taxon>Dikarya</taxon>
        <taxon>Ascomycota</taxon>
        <taxon>Pezizomycotina</taxon>
        <taxon>Dothideomycetes</taxon>
        <taxon>Pleosporomycetidae</taxon>
        <taxon>Pleosporales</taxon>
        <taxon>Pleosporineae</taxon>
        <taxon>Pleosporaceae</taxon>
        <taxon>Pyrenophora</taxon>
    </lineage>
</organism>
<evidence type="ECO:0000313" key="2">
    <source>
        <dbReference type="EMBL" id="CAE6995143.1"/>
    </source>
</evidence>
<dbReference type="Proteomes" id="UP000472372">
    <property type="component" value="Chromosome 1"/>
</dbReference>
<protein>
    <submittedName>
        <fullName evidence="2">HET domain containing protein</fullName>
    </submittedName>
</protein>
<dbReference type="InterPro" id="IPR010730">
    <property type="entry name" value="HET"/>
</dbReference>
<name>A0A6S6V7L3_9PLEO</name>
<dbReference type="Pfam" id="PF06985">
    <property type="entry name" value="HET"/>
    <property type="match status" value="1"/>
</dbReference>
<dbReference type="EMBL" id="HG992977">
    <property type="protein sequence ID" value="CAE6995143.1"/>
    <property type="molecule type" value="Genomic_DNA"/>
</dbReference>
<gene>
    <name evidence="2" type="ORF">PTTW11_00050</name>
</gene>
<dbReference type="InterPro" id="IPR052895">
    <property type="entry name" value="HetReg/Transcr_Mod"/>
</dbReference>
<reference evidence="2" key="1">
    <citation type="submission" date="2021-02" db="EMBL/GenBank/DDBJ databases">
        <authorList>
            <person name="Syme A R."/>
            <person name="Syme A R."/>
            <person name="Moolhuijzen P."/>
        </authorList>
    </citation>
    <scope>NUCLEOTIDE SEQUENCE</scope>
    <source>
        <strain evidence="2">W1-1</strain>
    </source>
</reference>
<evidence type="ECO:0000313" key="3">
    <source>
        <dbReference type="Proteomes" id="UP000472372"/>
    </source>
</evidence>
<proteinExistence type="predicted"/>
<dbReference type="AlphaFoldDB" id="A0A6S6V7L3"/>